<name>A0A0A9XUK4_LYGHE</name>
<evidence type="ECO:0000313" key="1">
    <source>
        <dbReference type="EMBL" id="JAG24437.1"/>
    </source>
</evidence>
<reference evidence="3" key="4">
    <citation type="journal article" date="2016" name="Gigascience">
        <title>De novo construction of an expanded transcriptome assembly for the western tarnished plant bug, Lygus hesperus.</title>
        <authorList>
            <person name="Tassone E.E."/>
            <person name="Geib S.M."/>
            <person name="Hall B."/>
            <person name="Fabrick J.A."/>
            <person name="Brent C.S."/>
            <person name="Hull J.J."/>
        </authorList>
    </citation>
    <scope>NUCLEOTIDE SEQUENCE</scope>
</reference>
<dbReference type="EMBL" id="GBHO01019167">
    <property type="protein sequence ID" value="JAG24437.1"/>
    <property type="molecule type" value="Transcribed_RNA"/>
</dbReference>
<accession>A0A0A9XUK4</accession>
<dbReference type="EMBL" id="GDHC01006082">
    <property type="protein sequence ID" value="JAQ12547.1"/>
    <property type="molecule type" value="Transcribed_RNA"/>
</dbReference>
<reference evidence="1" key="2">
    <citation type="submission" date="2014-07" db="EMBL/GenBank/DDBJ databases">
        <authorList>
            <person name="Hull J."/>
        </authorList>
    </citation>
    <scope>NUCLEOTIDE SEQUENCE</scope>
</reference>
<proteinExistence type="predicted"/>
<evidence type="ECO:0000313" key="2">
    <source>
        <dbReference type="EMBL" id="JAG64989.1"/>
    </source>
</evidence>
<organism evidence="1">
    <name type="scientific">Lygus hesperus</name>
    <name type="common">Western plant bug</name>
    <dbReference type="NCBI Taxonomy" id="30085"/>
    <lineage>
        <taxon>Eukaryota</taxon>
        <taxon>Metazoa</taxon>
        <taxon>Ecdysozoa</taxon>
        <taxon>Arthropoda</taxon>
        <taxon>Hexapoda</taxon>
        <taxon>Insecta</taxon>
        <taxon>Pterygota</taxon>
        <taxon>Neoptera</taxon>
        <taxon>Paraneoptera</taxon>
        <taxon>Hemiptera</taxon>
        <taxon>Heteroptera</taxon>
        <taxon>Panheteroptera</taxon>
        <taxon>Cimicomorpha</taxon>
        <taxon>Miridae</taxon>
        <taxon>Mirini</taxon>
        <taxon>Lygus</taxon>
    </lineage>
</organism>
<reference evidence="2" key="3">
    <citation type="submission" date="2014-09" db="EMBL/GenBank/DDBJ databases">
        <authorList>
            <person name="Magalhaes I.L.F."/>
            <person name="Oliveira U."/>
            <person name="Santos F.R."/>
            <person name="Vidigal T.H.D.A."/>
            <person name="Brescovit A.D."/>
            <person name="Santos A.J."/>
        </authorList>
    </citation>
    <scope>NUCLEOTIDE SEQUENCE</scope>
</reference>
<protein>
    <submittedName>
        <fullName evidence="1">Biotin synthase</fullName>
    </submittedName>
</protein>
<evidence type="ECO:0000313" key="3">
    <source>
        <dbReference type="EMBL" id="JAQ12547.1"/>
    </source>
</evidence>
<dbReference type="AlphaFoldDB" id="A0A0A9XUK4"/>
<gene>
    <name evidence="1" type="primary">bioB_2</name>
    <name evidence="1" type="ORF">CM83_37770</name>
    <name evidence="3" type="ORF">g.63230</name>
</gene>
<sequence>MAFVGKIDVVQNCATWNLEGMGRLKRHIDLRSEIFSIPALGRTSKFHIKVTKYSTYSTSCCIQLLGRGEQRDQIVSYEITGSHCEQDPLQAQGSFKMYKMEPIPESEDILDYDDYDWEVLGGIKRLPSEDFIRDDKARVHVKLWRGGCPEPKCYCVQTLPMPKRGLKAICN</sequence>
<dbReference type="EMBL" id="GBRD01000832">
    <property type="protein sequence ID" value="JAG64989.1"/>
    <property type="molecule type" value="Transcribed_RNA"/>
</dbReference>
<reference evidence="1" key="1">
    <citation type="journal article" date="2014" name="PLoS ONE">
        <title>Transcriptome-Based Identification of ABC Transporters in the Western Tarnished Plant Bug Lygus hesperus.</title>
        <authorList>
            <person name="Hull J.J."/>
            <person name="Chaney K."/>
            <person name="Geib S.M."/>
            <person name="Fabrick J.A."/>
            <person name="Brent C.S."/>
            <person name="Walsh D."/>
            <person name="Lavine L.C."/>
        </authorList>
    </citation>
    <scope>NUCLEOTIDE SEQUENCE</scope>
</reference>